<dbReference type="Pfam" id="PF00535">
    <property type="entry name" value="Glycos_transf_2"/>
    <property type="match status" value="1"/>
</dbReference>
<dbReference type="SUPFAM" id="SSF53448">
    <property type="entry name" value="Nucleotide-diphospho-sugar transferases"/>
    <property type="match status" value="1"/>
</dbReference>
<protein>
    <submittedName>
        <fullName evidence="3">Glycosyltransferase</fullName>
    </submittedName>
</protein>
<dbReference type="InterPro" id="IPR001173">
    <property type="entry name" value="Glyco_trans_2-like"/>
</dbReference>
<dbReference type="Gene3D" id="3.90.550.10">
    <property type="entry name" value="Spore Coat Polysaccharide Biosynthesis Protein SpsA, Chain A"/>
    <property type="match status" value="1"/>
</dbReference>
<feature type="domain" description="Glycosyltransferase 2-like" evidence="2">
    <location>
        <begin position="18"/>
        <end position="144"/>
    </location>
</feature>
<name>A0AAN6B850_BACCE</name>
<reference evidence="3 4" key="1">
    <citation type="submission" date="2019-10" db="EMBL/GenBank/DDBJ databases">
        <title>Bacillus from the desert of Cuatro Cinegas, Coahuila.</title>
        <authorList>
            <person name="Olmedo-Alvarez G."/>
            <person name="Saldana S."/>
            <person name="Barcelo D."/>
        </authorList>
    </citation>
    <scope>NUCLEOTIDE SEQUENCE [LARGE SCALE GENOMIC DNA]</scope>
    <source>
        <strain evidence="3 4">CH316_11T</strain>
    </source>
</reference>
<evidence type="ECO:0000313" key="4">
    <source>
        <dbReference type="Proteomes" id="UP000461739"/>
    </source>
</evidence>
<evidence type="ECO:0000256" key="1">
    <source>
        <dbReference type="ARBA" id="ARBA00006739"/>
    </source>
</evidence>
<dbReference type="InterPro" id="IPR029044">
    <property type="entry name" value="Nucleotide-diphossugar_trans"/>
</dbReference>
<dbReference type="InterPro" id="IPR050834">
    <property type="entry name" value="Glycosyltransf_2"/>
</dbReference>
<dbReference type="AlphaFoldDB" id="A0AAN6B850"/>
<dbReference type="Proteomes" id="UP000461739">
    <property type="component" value="Unassembled WGS sequence"/>
</dbReference>
<organism evidence="3 4">
    <name type="scientific">Bacillus cereus</name>
    <dbReference type="NCBI Taxonomy" id="1396"/>
    <lineage>
        <taxon>Bacteria</taxon>
        <taxon>Bacillati</taxon>
        <taxon>Bacillota</taxon>
        <taxon>Bacilli</taxon>
        <taxon>Bacillales</taxon>
        <taxon>Bacillaceae</taxon>
        <taxon>Bacillus</taxon>
        <taxon>Bacillus cereus group</taxon>
    </lineage>
</organism>
<comment type="caution">
    <text evidence="3">The sequence shown here is derived from an EMBL/GenBank/DDBJ whole genome shotgun (WGS) entry which is preliminary data.</text>
</comment>
<evidence type="ECO:0000259" key="2">
    <source>
        <dbReference type="Pfam" id="PF00535"/>
    </source>
</evidence>
<evidence type="ECO:0000313" key="3">
    <source>
        <dbReference type="EMBL" id="KAB2450369.1"/>
    </source>
</evidence>
<comment type="similarity">
    <text evidence="1">Belongs to the glycosyltransferase 2 family.</text>
</comment>
<dbReference type="PANTHER" id="PTHR43685">
    <property type="entry name" value="GLYCOSYLTRANSFERASE"/>
    <property type="match status" value="1"/>
</dbReference>
<dbReference type="PANTHER" id="PTHR43685:SF11">
    <property type="entry name" value="GLYCOSYLTRANSFERASE TAGX-RELATED"/>
    <property type="match status" value="1"/>
</dbReference>
<dbReference type="EMBL" id="WBPI01000006">
    <property type="protein sequence ID" value="KAB2450369.1"/>
    <property type="molecule type" value="Genomic_DNA"/>
</dbReference>
<gene>
    <name evidence="3" type="ORF">F8165_12555</name>
</gene>
<sequence>MVKCLSVHNEPNEPPYVSVITPSYNSIRFIGETISSVQNQSYENWEMIIVDDGSTDQSAAKIKEMIEGDSRIRLLSLKENVGAAKARNLAIQEARGRYIAFLDSDDIWLPHKLKTQLLFMEEMNIAFSYASYSLIDENGNELNREVSVPKSVDYHYLVGNTIIGCLTVMIDREKIPYVEMPSIQPEDTALWLNLLHEGYEAKGIQQVLAKYRIVTNSVSRNKIRAAFRYWKLLREQERLNSVQIFYYFSKYAYHAYKKNKINVVGKTQL</sequence>
<accession>A0AAN6B850</accession>
<dbReference type="RefSeq" id="WP_075719738.1">
    <property type="nucleotide sequence ID" value="NZ_CP024655.1"/>
</dbReference>
<proteinExistence type="inferred from homology"/>
<dbReference type="FunFam" id="3.90.550.10:FF:000130">
    <property type="entry name" value="Family 2 glycosyl transferase"/>
    <property type="match status" value="1"/>
</dbReference>